<accession>A0AAU9RW41</accession>
<sequence length="103" mass="11969">MNFAIATGLNCQSTAEKTKKRKRRHESGREEKRKEKCVEVEGKMWTELFGNLRKVTPPARVRSILCAEVDAVLEHVPFEDEASDERVDHLLVMIEEDFPFEHN</sequence>
<name>A0AAU9RW41_THLAR</name>
<feature type="region of interest" description="Disordered" evidence="1">
    <location>
        <begin position="1"/>
        <end position="34"/>
    </location>
</feature>
<evidence type="ECO:0000256" key="1">
    <source>
        <dbReference type="SAM" id="MobiDB-lite"/>
    </source>
</evidence>
<keyword evidence="3" id="KW-1185">Reference proteome</keyword>
<organism evidence="2 3">
    <name type="scientific">Thlaspi arvense</name>
    <name type="common">Field penny-cress</name>
    <dbReference type="NCBI Taxonomy" id="13288"/>
    <lineage>
        <taxon>Eukaryota</taxon>
        <taxon>Viridiplantae</taxon>
        <taxon>Streptophyta</taxon>
        <taxon>Embryophyta</taxon>
        <taxon>Tracheophyta</taxon>
        <taxon>Spermatophyta</taxon>
        <taxon>Magnoliopsida</taxon>
        <taxon>eudicotyledons</taxon>
        <taxon>Gunneridae</taxon>
        <taxon>Pentapetalae</taxon>
        <taxon>rosids</taxon>
        <taxon>malvids</taxon>
        <taxon>Brassicales</taxon>
        <taxon>Brassicaceae</taxon>
        <taxon>Thlaspideae</taxon>
        <taxon>Thlaspi</taxon>
    </lineage>
</organism>
<dbReference type="EMBL" id="OU466859">
    <property type="protein sequence ID" value="CAH2052508.1"/>
    <property type="molecule type" value="Genomic_DNA"/>
</dbReference>
<dbReference type="AlphaFoldDB" id="A0AAU9RW41"/>
<dbReference type="Proteomes" id="UP000836841">
    <property type="component" value="Chromosome 3"/>
</dbReference>
<proteinExistence type="predicted"/>
<evidence type="ECO:0000313" key="3">
    <source>
        <dbReference type="Proteomes" id="UP000836841"/>
    </source>
</evidence>
<gene>
    <name evidence="2" type="ORF">TAV2_LOCUS10218</name>
</gene>
<reference evidence="2 3" key="1">
    <citation type="submission" date="2022-03" db="EMBL/GenBank/DDBJ databases">
        <authorList>
            <person name="Nunn A."/>
            <person name="Chopra R."/>
            <person name="Nunn A."/>
            <person name="Contreras Garrido A."/>
        </authorList>
    </citation>
    <scope>NUCLEOTIDE SEQUENCE [LARGE SCALE GENOMIC DNA]</scope>
</reference>
<protein>
    <submittedName>
        <fullName evidence="2">Uncharacterized protein</fullName>
    </submittedName>
</protein>
<evidence type="ECO:0000313" key="2">
    <source>
        <dbReference type="EMBL" id="CAH2052508.1"/>
    </source>
</evidence>